<evidence type="ECO:0000256" key="4">
    <source>
        <dbReference type="ARBA" id="ARBA00032976"/>
    </source>
</evidence>
<dbReference type="InterPro" id="IPR011330">
    <property type="entry name" value="Glyco_hydro/deAcase_b/a-brl"/>
</dbReference>
<reference evidence="6 7" key="1">
    <citation type="submission" date="2024-07" db="EMBL/GenBank/DDBJ databases">
        <authorList>
            <person name="Kang M."/>
        </authorList>
    </citation>
    <scope>NUCLEOTIDE SEQUENCE [LARGE SCALE GENOMIC DNA]</scope>
    <source>
        <strain evidence="6 7">DFM31</strain>
    </source>
</reference>
<comment type="similarity">
    <text evidence="2">Belongs to the polysaccharide deacetylase family.</text>
</comment>
<dbReference type="Pfam" id="PF01522">
    <property type="entry name" value="Polysacc_deac_1"/>
    <property type="match status" value="1"/>
</dbReference>
<dbReference type="PANTHER" id="PTHR43123">
    <property type="entry name" value="POLYSACCHARIDE DEACETYLASE-RELATED"/>
    <property type="match status" value="1"/>
</dbReference>
<sequence>MSFTPRYSYTAISSRPAATWPGGRRLAVYLALNVEQYSYGEGLVEDLVPGMPQPDVLNTSWRDYGTRVGAWRLLDLFRETATPATILLNSRVCDAAPDLVARMVADGHEIAAHGRSNSESLADCSAEEEAVVIAEVTARIAEASGQRPQGWLSPWLAETRITPDLLQEDGYRYLLDFCCDDQPIWLTTRSGRLLALPYSQEINDSTAIIGRQASAAEFADMAIDQIDEMLDQPGPAPLVFGLALHGNIIGQPFRIRQLRRVLTHLHGLRDRVWVAPAADIAAAVHADPDKFV</sequence>
<proteinExistence type="inferred from homology"/>
<dbReference type="SUPFAM" id="SSF88713">
    <property type="entry name" value="Glycoside hydrolase/deacetylase"/>
    <property type="match status" value="1"/>
</dbReference>
<dbReference type="InterPro" id="IPR002509">
    <property type="entry name" value="NODB_dom"/>
</dbReference>
<dbReference type="RefSeq" id="WP_366193541.1">
    <property type="nucleotide sequence ID" value="NZ_JBFBVU010000015.1"/>
</dbReference>
<comment type="function">
    <text evidence="1">Is involved in generating a small heat-stable compound (Nod), an acylated oligomer of N-acetylglucosamine, that stimulates mitosis in various plant protoplasts.</text>
</comment>
<keyword evidence="7" id="KW-1185">Reference proteome</keyword>
<dbReference type="Gene3D" id="3.20.20.370">
    <property type="entry name" value="Glycoside hydrolase/deacetylase"/>
    <property type="match status" value="1"/>
</dbReference>
<gene>
    <name evidence="6" type="ORF">AB0T83_12845</name>
</gene>
<evidence type="ECO:0000259" key="5">
    <source>
        <dbReference type="PROSITE" id="PS51677"/>
    </source>
</evidence>
<protein>
    <recommendedName>
        <fullName evidence="3">Chitooligosaccharide deacetylase</fullName>
    </recommendedName>
    <alternativeName>
        <fullName evidence="4">Nodulation protein B</fullName>
    </alternativeName>
</protein>
<dbReference type="CDD" id="cd10979">
    <property type="entry name" value="CE4_PuuE_like"/>
    <property type="match status" value="1"/>
</dbReference>
<evidence type="ECO:0000256" key="1">
    <source>
        <dbReference type="ARBA" id="ARBA00003236"/>
    </source>
</evidence>
<feature type="domain" description="NodB homology" evidence="5">
    <location>
        <begin position="54"/>
        <end position="292"/>
    </location>
</feature>
<evidence type="ECO:0000256" key="3">
    <source>
        <dbReference type="ARBA" id="ARBA00020071"/>
    </source>
</evidence>
<accession>A0ABV3L7Z0</accession>
<evidence type="ECO:0000313" key="6">
    <source>
        <dbReference type="EMBL" id="MEV8467666.1"/>
    </source>
</evidence>
<dbReference type="EMBL" id="JBFBVU010000015">
    <property type="protein sequence ID" value="MEV8467666.1"/>
    <property type="molecule type" value="Genomic_DNA"/>
</dbReference>
<organism evidence="6 7">
    <name type="scientific">Meridianimarinicoccus marinus</name>
    <dbReference type="NCBI Taxonomy" id="3231483"/>
    <lineage>
        <taxon>Bacteria</taxon>
        <taxon>Pseudomonadati</taxon>
        <taxon>Pseudomonadota</taxon>
        <taxon>Alphaproteobacteria</taxon>
        <taxon>Rhodobacterales</taxon>
        <taxon>Paracoccaceae</taxon>
        <taxon>Meridianimarinicoccus</taxon>
    </lineage>
</organism>
<evidence type="ECO:0000313" key="7">
    <source>
        <dbReference type="Proteomes" id="UP001553161"/>
    </source>
</evidence>
<dbReference type="PANTHER" id="PTHR43123:SF4">
    <property type="entry name" value="POLYSACCHARIDE DEACETYLASE"/>
    <property type="match status" value="1"/>
</dbReference>
<evidence type="ECO:0000256" key="2">
    <source>
        <dbReference type="ARBA" id="ARBA00010973"/>
    </source>
</evidence>
<comment type="caution">
    <text evidence="6">The sequence shown here is derived from an EMBL/GenBank/DDBJ whole genome shotgun (WGS) entry which is preliminary data.</text>
</comment>
<dbReference type="PROSITE" id="PS51677">
    <property type="entry name" value="NODB"/>
    <property type="match status" value="1"/>
</dbReference>
<dbReference type="Proteomes" id="UP001553161">
    <property type="component" value="Unassembled WGS sequence"/>
</dbReference>
<name>A0ABV3L7Z0_9RHOB</name>